<dbReference type="AlphaFoldDB" id="A0A2Y9AME8"/>
<keyword evidence="1" id="KW-1133">Transmembrane helix</keyword>
<dbReference type="OrthoDB" id="4904217at2"/>
<feature type="signal peptide" evidence="2">
    <location>
        <begin position="1"/>
        <end position="38"/>
    </location>
</feature>
<dbReference type="Proteomes" id="UP000250222">
    <property type="component" value="Unassembled WGS sequence"/>
</dbReference>
<evidence type="ECO:0000256" key="1">
    <source>
        <dbReference type="SAM" id="Phobius"/>
    </source>
</evidence>
<evidence type="ECO:0000313" key="3">
    <source>
        <dbReference type="EMBL" id="SSA45186.1"/>
    </source>
</evidence>
<keyword evidence="1" id="KW-0812">Transmembrane</keyword>
<sequence length="784" mass="82010">MVCTSVTGAVGGRVRAVVVALAGLLAVLALLTAPGAQAQTEEPTQDPTDRACALARSLNAQARPQDARALIDEHRGAAAAHRRDCAPEYFEAQARTSLAAVVSTLADDAALAPLRGQLSDVCGTSADTRSEVLAACDVAVSTEQPLTWSEDVASSLASFVERWAGPLRELALAVVGFLAAVYVLARVRTRRLSPTRYATLARIGASRRGATVATGVVVLAATAVFVLLIVWAPRASGDAPEIAAVAVGVLALTASAVDHAAQLLASSLRIAVTVRGADGKESTSATAHVIGILNELGARGPRGAQFPRGTDVSALDTAVISALPAGVVAKLLLAVLHVLVPRAPWEVSVDEESVDRETVEVTHNGRSALVAVVDRDALGLRTPVLTASASPSSGAAVLPDLHRMSAALVLAKLHEVHRFPGLGGATDGLSVGFQTVATSDFARDYDAAAPLLARAVGLDSGNLAAMLGLLHCRFRSASTAPDLRLYVDELAALLDRLERLREDDPAGAVLLICRARLNRLVARINLAFADGGDGAAGLERARELATALVTDVDTLAAAPAVPAESITLLRAIGRNARILMVVGTDGCLEPPLTPLEHHQAACHYATAPTPDLEQAVHHLRLAAAEPQLAAWRALDPQLAQFRRTDTYRAAFPPEKEEFFSLPGIARVKDHLTRLGITGERDLLAHSPAELAQLLGTTSVVTGRLLALARLVSQVPAGLHPWRFTIGSWVARTARPGLTRAELADAVAEDLGEQLTAGEITALQAWVRGGSCRRSDVADYLRAVT</sequence>
<gene>
    <name evidence="3" type="ORF">SAMN05216184_11245</name>
</gene>
<evidence type="ECO:0000256" key="2">
    <source>
        <dbReference type="SAM" id="SignalP"/>
    </source>
</evidence>
<feature type="transmembrane region" description="Helical" evidence="1">
    <location>
        <begin position="210"/>
        <end position="232"/>
    </location>
</feature>
<feature type="chain" id="PRO_5030061919" evidence="2">
    <location>
        <begin position="39"/>
        <end position="784"/>
    </location>
</feature>
<keyword evidence="4" id="KW-1185">Reference proteome</keyword>
<name>A0A2Y9AME8_9MICO</name>
<proteinExistence type="predicted"/>
<accession>A0A2Y9AME8</accession>
<dbReference type="RefSeq" id="WP_110853245.1">
    <property type="nucleotide sequence ID" value="NZ_QKLZ01000012.1"/>
</dbReference>
<organism evidence="3 4">
    <name type="scientific">Georgenia satyanarayanai</name>
    <dbReference type="NCBI Taxonomy" id="860221"/>
    <lineage>
        <taxon>Bacteria</taxon>
        <taxon>Bacillati</taxon>
        <taxon>Actinomycetota</taxon>
        <taxon>Actinomycetes</taxon>
        <taxon>Micrococcales</taxon>
        <taxon>Bogoriellaceae</taxon>
        <taxon>Georgenia</taxon>
    </lineage>
</organism>
<reference evidence="3 4" key="1">
    <citation type="submission" date="2016-10" db="EMBL/GenBank/DDBJ databases">
        <authorList>
            <person name="Cai Z."/>
        </authorList>
    </citation>
    <scope>NUCLEOTIDE SEQUENCE [LARGE SCALE GENOMIC DNA]</scope>
    <source>
        <strain evidence="3 4">CGMCC 1.10826</strain>
    </source>
</reference>
<evidence type="ECO:0000313" key="4">
    <source>
        <dbReference type="Proteomes" id="UP000250222"/>
    </source>
</evidence>
<keyword evidence="2" id="KW-0732">Signal</keyword>
<feature type="transmembrane region" description="Helical" evidence="1">
    <location>
        <begin position="170"/>
        <end position="189"/>
    </location>
</feature>
<keyword evidence="1" id="KW-0472">Membrane</keyword>
<dbReference type="EMBL" id="UETB01000012">
    <property type="protein sequence ID" value="SSA45186.1"/>
    <property type="molecule type" value="Genomic_DNA"/>
</dbReference>
<protein>
    <submittedName>
        <fullName evidence="3">Uncharacterized protein</fullName>
    </submittedName>
</protein>